<comment type="caution">
    <text evidence="2">The sequence shown here is derived from an EMBL/GenBank/DDBJ whole genome shotgun (WGS) entry which is preliminary data.</text>
</comment>
<dbReference type="PANTHER" id="PTHR36338:SF1">
    <property type="entry name" value="OS02G0495900 PROTEIN"/>
    <property type="match status" value="1"/>
</dbReference>
<keyword evidence="1" id="KW-0812">Transmembrane</keyword>
<evidence type="ECO:0000256" key="1">
    <source>
        <dbReference type="SAM" id="Phobius"/>
    </source>
</evidence>
<evidence type="ECO:0000313" key="2">
    <source>
        <dbReference type="EMBL" id="GHP09821.1"/>
    </source>
</evidence>
<proteinExistence type="predicted"/>
<organism evidence="2 3">
    <name type="scientific">Pycnococcus provasolii</name>
    <dbReference type="NCBI Taxonomy" id="41880"/>
    <lineage>
        <taxon>Eukaryota</taxon>
        <taxon>Viridiplantae</taxon>
        <taxon>Chlorophyta</taxon>
        <taxon>Pseudoscourfieldiophyceae</taxon>
        <taxon>Pseudoscourfieldiales</taxon>
        <taxon>Pycnococcaceae</taxon>
        <taxon>Pycnococcus</taxon>
    </lineage>
</organism>
<dbReference type="AlphaFoldDB" id="A0A830HWH3"/>
<feature type="transmembrane region" description="Helical" evidence="1">
    <location>
        <begin position="21"/>
        <end position="40"/>
    </location>
</feature>
<dbReference type="Proteomes" id="UP000660262">
    <property type="component" value="Unassembled WGS sequence"/>
</dbReference>
<dbReference type="OrthoDB" id="1915473at2759"/>
<gene>
    <name evidence="2" type="ORF">PPROV_000855600</name>
</gene>
<dbReference type="PANTHER" id="PTHR36338">
    <property type="entry name" value="OS02G0495900 PROTEIN"/>
    <property type="match status" value="1"/>
</dbReference>
<keyword evidence="3" id="KW-1185">Reference proteome</keyword>
<accession>A0A830HWH3</accession>
<name>A0A830HWH3_9CHLO</name>
<keyword evidence="1" id="KW-0472">Membrane</keyword>
<protein>
    <submittedName>
        <fullName evidence="2">Uncharacterized protein</fullName>
    </submittedName>
</protein>
<dbReference type="EMBL" id="BNJQ01000026">
    <property type="protein sequence ID" value="GHP09821.1"/>
    <property type="molecule type" value="Genomic_DNA"/>
</dbReference>
<sequence>MSWIYESSPLWRRLVHTTRESAVNMAAFVVITGVGSAYLGQFVMNLTNPHGAESPHLRAMLDNAPLDQQVAVRVKRERLQVLLDDARRATEEKDNSSLTTRWRAALLGREHGTAGPGTTLGKTAIDK</sequence>
<reference evidence="2" key="1">
    <citation type="submission" date="2020-10" db="EMBL/GenBank/DDBJ databases">
        <title>Unveiling of a novel bifunctional photoreceptor, Dualchrome1, isolated from a cosmopolitan green alga.</title>
        <authorList>
            <person name="Suzuki S."/>
            <person name="Kawachi M."/>
        </authorList>
    </citation>
    <scope>NUCLEOTIDE SEQUENCE</scope>
    <source>
        <strain evidence="2">NIES 2893</strain>
    </source>
</reference>
<keyword evidence="1" id="KW-1133">Transmembrane helix</keyword>
<evidence type="ECO:0000313" key="3">
    <source>
        <dbReference type="Proteomes" id="UP000660262"/>
    </source>
</evidence>